<organism evidence="1 2">
    <name type="scientific">Ignelater luminosus</name>
    <name type="common">Cucubano</name>
    <name type="synonym">Pyrophorus luminosus</name>
    <dbReference type="NCBI Taxonomy" id="2038154"/>
    <lineage>
        <taxon>Eukaryota</taxon>
        <taxon>Metazoa</taxon>
        <taxon>Ecdysozoa</taxon>
        <taxon>Arthropoda</taxon>
        <taxon>Hexapoda</taxon>
        <taxon>Insecta</taxon>
        <taxon>Pterygota</taxon>
        <taxon>Neoptera</taxon>
        <taxon>Endopterygota</taxon>
        <taxon>Coleoptera</taxon>
        <taxon>Polyphaga</taxon>
        <taxon>Elateriformia</taxon>
        <taxon>Elateroidea</taxon>
        <taxon>Elateridae</taxon>
        <taxon>Agrypninae</taxon>
        <taxon>Pyrophorini</taxon>
        <taxon>Ignelater</taxon>
    </lineage>
</organism>
<evidence type="ECO:0000313" key="1">
    <source>
        <dbReference type="EMBL" id="KAF2903345.1"/>
    </source>
</evidence>
<comment type="caution">
    <text evidence="1">The sequence shown here is derived from an EMBL/GenBank/DDBJ whole genome shotgun (WGS) entry which is preliminary data.</text>
</comment>
<dbReference type="OrthoDB" id="8197645at2759"/>
<keyword evidence="2" id="KW-1185">Reference proteome</keyword>
<dbReference type="AlphaFoldDB" id="A0A8K0GG37"/>
<reference evidence="1" key="1">
    <citation type="submission" date="2019-08" db="EMBL/GenBank/DDBJ databases">
        <title>The genome of the North American firefly Photinus pyralis.</title>
        <authorList>
            <consortium name="Photinus pyralis genome working group"/>
            <person name="Fallon T.R."/>
            <person name="Sander Lower S.E."/>
            <person name="Weng J.-K."/>
        </authorList>
    </citation>
    <scope>NUCLEOTIDE SEQUENCE</scope>
    <source>
        <strain evidence="1">TRF0915ILg1</strain>
        <tissue evidence="1">Whole body</tissue>
    </source>
</reference>
<accession>A0A8K0GG37</accession>
<dbReference type="EMBL" id="VTPC01001054">
    <property type="protein sequence ID" value="KAF2903345.1"/>
    <property type="molecule type" value="Genomic_DNA"/>
</dbReference>
<dbReference type="Proteomes" id="UP000801492">
    <property type="component" value="Unassembled WGS sequence"/>
</dbReference>
<gene>
    <name evidence="1" type="ORF">ILUMI_02841</name>
</gene>
<name>A0A8K0GG37_IGNLU</name>
<proteinExistence type="predicted"/>
<sequence length="112" mass="12378">MRTTDERLNMYQLLSSADTINEAAHICSDVSSILKPGFTLEEAFDTMCTNQIFIEPPEVSQITVEDSGDEGESMLANLSGQQLVAKAEIKLSNSQRITLIKMVQKKIEIIGN</sequence>
<protein>
    <submittedName>
        <fullName evidence="1">Uncharacterized protein</fullName>
    </submittedName>
</protein>
<evidence type="ECO:0000313" key="2">
    <source>
        <dbReference type="Proteomes" id="UP000801492"/>
    </source>
</evidence>